<evidence type="ECO:0000256" key="2">
    <source>
        <dbReference type="ARBA" id="ARBA00022801"/>
    </source>
</evidence>
<feature type="compositionally biased region" description="Basic and acidic residues" evidence="3">
    <location>
        <begin position="154"/>
        <end position="163"/>
    </location>
</feature>
<dbReference type="Proteomes" id="UP000008281">
    <property type="component" value="Unassembled WGS sequence"/>
</dbReference>
<dbReference type="InterPro" id="IPR029069">
    <property type="entry name" value="HotDog_dom_sf"/>
</dbReference>
<reference evidence="5" key="1">
    <citation type="submission" date="2007-07" db="EMBL/GenBank/DDBJ databases">
        <title>PCAP assembly of the Caenorhabditis remanei genome.</title>
        <authorList>
            <consortium name="The Caenorhabditis remanei Sequencing Consortium"/>
            <person name="Wilson R.K."/>
        </authorList>
    </citation>
    <scope>NUCLEOTIDE SEQUENCE [LARGE SCALE GENOMIC DNA]</scope>
    <source>
        <strain evidence="5">PB4641</strain>
    </source>
</reference>
<dbReference type="OrthoDB" id="68328at2759"/>
<evidence type="ECO:0000256" key="1">
    <source>
        <dbReference type="ARBA" id="ARBA00006538"/>
    </source>
</evidence>
<dbReference type="Gene3D" id="2.40.160.210">
    <property type="entry name" value="Acyl-CoA thioesterase, double hotdog domain"/>
    <property type="match status" value="1"/>
</dbReference>
<name>E3N4Y4_CAERE</name>
<feature type="domain" description="Acyl-CoA thioesterase-like N-terminal HotDog" evidence="4">
    <location>
        <begin position="49"/>
        <end position="118"/>
    </location>
</feature>
<evidence type="ECO:0000259" key="4">
    <source>
        <dbReference type="Pfam" id="PF13622"/>
    </source>
</evidence>
<dbReference type="GO" id="GO:0009062">
    <property type="term" value="P:fatty acid catabolic process"/>
    <property type="evidence" value="ECO:0007669"/>
    <property type="project" value="TreeGrafter"/>
</dbReference>
<dbReference type="CDD" id="cd03445">
    <property type="entry name" value="Thioesterase_II_repeat2"/>
    <property type="match status" value="1"/>
</dbReference>
<keyword evidence="2" id="KW-0378">Hydrolase</keyword>
<dbReference type="GO" id="GO:0006637">
    <property type="term" value="P:acyl-CoA metabolic process"/>
    <property type="evidence" value="ECO:0007669"/>
    <property type="project" value="InterPro"/>
</dbReference>
<dbReference type="InterPro" id="IPR003703">
    <property type="entry name" value="Acyl_CoA_thio"/>
</dbReference>
<dbReference type="Pfam" id="PF13622">
    <property type="entry name" value="4HBT_3"/>
    <property type="match status" value="1"/>
</dbReference>
<dbReference type="PANTHER" id="PTHR11066">
    <property type="entry name" value="ACYL-COA THIOESTERASE"/>
    <property type="match status" value="1"/>
</dbReference>
<dbReference type="SUPFAM" id="SSF54637">
    <property type="entry name" value="Thioesterase/thiol ester dehydrase-isomerase"/>
    <property type="match status" value="1"/>
</dbReference>
<proteinExistence type="inferred from homology"/>
<comment type="similarity">
    <text evidence="1">Belongs to the C/M/P thioester hydrolase family.</text>
</comment>
<dbReference type="HOGENOM" id="CLU_1628576_0_0_1"/>
<dbReference type="PANTHER" id="PTHR11066:SF37">
    <property type="entry name" value="ACYL-COA THIOESTERASE II"/>
    <property type="match status" value="1"/>
</dbReference>
<gene>
    <name evidence="5" type="ORF">CRE_09723</name>
</gene>
<dbReference type="GO" id="GO:0005782">
    <property type="term" value="C:peroxisomal matrix"/>
    <property type="evidence" value="ECO:0007669"/>
    <property type="project" value="TreeGrafter"/>
</dbReference>
<dbReference type="STRING" id="31234.E3N4Y4"/>
<evidence type="ECO:0000313" key="5">
    <source>
        <dbReference type="EMBL" id="EFO86937.1"/>
    </source>
</evidence>
<organism evidence="6">
    <name type="scientific">Caenorhabditis remanei</name>
    <name type="common">Caenorhabditis vulgaris</name>
    <dbReference type="NCBI Taxonomy" id="31234"/>
    <lineage>
        <taxon>Eukaryota</taxon>
        <taxon>Metazoa</taxon>
        <taxon>Ecdysozoa</taxon>
        <taxon>Nematoda</taxon>
        <taxon>Chromadorea</taxon>
        <taxon>Rhabditida</taxon>
        <taxon>Rhabditina</taxon>
        <taxon>Rhabditomorpha</taxon>
        <taxon>Rhabditoidea</taxon>
        <taxon>Rhabditidae</taxon>
        <taxon>Peloderinae</taxon>
        <taxon>Caenorhabditis</taxon>
    </lineage>
</organism>
<dbReference type="AlphaFoldDB" id="E3N4Y4"/>
<dbReference type="EMBL" id="DS268529">
    <property type="protein sequence ID" value="EFO86937.1"/>
    <property type="molecule type" value="Genomic_DNA"/>
</dbReference>
<dbReference type="GO" id="GO:0047617">
    <property type="term" value="F:fatty acyl-CoA hydrolase activity"/>
    <property type="evidence" value="ECO:0007669"/>
    <property type="project" value="InterPro"/>
</dbReference>
<feature type="region of interest" description="Disordered" evidence="3">
    <location>
        <begin position="144"/>
        <end position="163"/>
    </location>
</feature>
<evidence type="ECO:0000256" key="3">
    <source>
        <dbReference type="SAM" id="MobiDB-lite"/>
    </source>
</evidence>
<evidence type="ECO:0000313" key="6">
    <source>
        <dbReference type="Proteomes" id="UP000008281"/>
    </source>
</evidence>
<dbReference type="InterPro" id="IPR042171">
    <property type="entry name" value="Acyl-CoA_hotdog"/>
</dbReference>
<dbReference type="InterPro" id="IPR049449">
    <property type="entry name" value="TesB_ACOT8-like_N"/>
</dbReference>
<keyword evidence="6" id="KW-1185">Reference proteome</keyword>
<sequence length="163" mass="18308">MFLLFTTLKYTTDNVPTPPKGPPRPVIIVYSDGKIQFLKNTEDTAVNDFGGHVLAQRMSAVYSTASKGFTAHSVHCYFIRGGEKSIPITYNGKMIRDWRNFAIRYIKPVQHGNVVHLAVFPLQTLASLKETSSLTTELHQDPMVRSAISQGRHQKVDKGFDTR</sequence>
<accession>E3N4Y4</accession>
<dbReference type="InParanoid" id="E3N4Y4"/>
<protein>
    <recommendedName>
        <fullName evidence="4">Acyl-CoA thioesterase-like N-terminal HotDog domain-containing protein</fullName>
    </recommendedName>
</protein>
<dbReference type="eggNOG" id="KOG3016">
    <property type="taxonomic scope" value="Eukaryota"/>
</dbReference>